<dbReference type="InterPro" id="IPR016032">
    <property type="entry name" value="Sig_transdc_resp-reg_C-effctor"/>
</dbReference>
<dbReference type="PROSITE" id="PS50043">
    <property type="entry name" value="HTH_LUXR_2"/>
    <property type="match status" value="1"/>
</dbReference>
<dbReference type="EMBL" id="JACGXA010000001">
    <property type="protein sequence ID" value="MBA8802511.1"/>
    <property type="molecule type" value="Genomic_DNA"/>
</dbReference>
<dbReference type="SMART" id="SM00421">
    <property type="entry name" value="HTH_LUXR"/>
    <property type="match status" value="1"/>
</dbReference>
<dbReference type="GO" id="GO:0006355">
    <property type="term" value="P:regulation of DNA-templated transcription"/>
    <property type="evidence" value="ECO:0007669"/>
    <property type="project" value="InterPro"/>
</dbReference>
<accession>A0A7W3P8L1</accession>
<dbReference type="GO" id="GO:0003677">
    <property type="term" value="F:DNA binding"/>
    <property type="evidence" value="ECO:0007669"/>
    <property type="project" value="InterPro"/>
</dbReference>
<feature type="domain" description="HTH luxR-type" evidence="1">
    <location>
        <begin position="832"/>
        <end position="897"/>
    </location>
</feature>
<protein>
    <submittedName>
        <fullName evidence="2">LuxR family maltose regulon positive regulatory protein</fullName>
    </submittedName>
</protein>
<dbReference type="InterPro" id="IPR011990">
    <property type="entry name" value="TPR-like_helical_dom_sf"/>
</dbReference>
<name>A0A7W3P8L1_9ACTN</name>
<dbReference type="Pfam" id="PF25873">
    <property type="entry name" value="WHD_MalT"/>
    <property type="match status" value="1"/>
</dbReference>
<reference evidence="2 3" key="1">
    <citation type="submission" date="2020-07" db="EMBL/GenBank/DDBJ databases">
        <title>Sequencing the genomes of 1000 actinobacteria strains.</title>
        <authorList>
            <person name="Klenk H.-P."/>
        </authorList>
    </citation>
    <scope>NUCLEOTIDE SEQUENCE [LARGE SCALE GENOMIC DNA]</scope>
    <source>
        <strain evidence="2 3">DSM 21349</strain>
    </source>
</reference>
<dbReference type="RefSeq" id="WP_182537001.1">
    <property type="nucleotide sequence ID" value="NZ_JACGXA010000001.1"/>
</dbReference>
<dbReference type="Pfam" id="PF17874">
    <property type="entry name" value="TPR_MalT"/>
    <property type="match status" value="1"/>
</dbReference>
<dbReference type="InterPro" id="IPR027417">
    <property type="entry name" value="P-loop_NTPase"/>
</dbReference>
<dbReference type="InterPro" id="IPR000792">
    <property type="entry name" value="Tscrpt_reg_LuxR_C"/>
</dbReference>
<dbReference type="Gene3D" id="3.40.50.300">
    <property type="entry name" value="P-loop containing nucleotide triphosphate hydrolases"/>
    <property type="match status" value="1"/>
</dbReference>
<dbReference type="Proteomes" id="UP000580910">
    <property type="component" value="Unassembled WGS sequence"/>
</dbReference>
<dbReference type="SUPFAM" id="SSF46894">
    <property type="entry name" value="C-terminal effector domain of the bipartite response regulators"/>
    <property type="match status" value="1"/>
</dbReference>
<dbReference type="InterPro" id="IPR059106">
    <property type="entry name" value="WHD_MalT"/>
</dbReference>
<evidence type="ECO:0000259" key="1">
    <source>
        <dbReference type="PROSITE" id="PS50043"/>
    </source>
</evidence>
<organism evidence="2 3">
    <name type="scientific">Nocardioides ginsengisegetis</name>
    <dbReference type="NCBI Taxonomy" id="661491"/>
    <lineage>
        <taxon>Bacteria</taxon>
        <taxon>Bacillati</taxon>
        <taxon>Actinomycetota</taxon>
        <taxon>Actinomycetes</taxon>
        <taxon>Propionibacteriales</taxon>
        <taxon>Nocardioidaceae</taxon>
        <taxon>Nocardioides</taxon>
    </lineage>
</organism>
<gene>
    <name evidence="2" type="ORF">FB382_000802</name>
</gene>
<evidence type="ECO:0000313" key="3">
    <source>
        <dbReference type="Proteomes" id="UP000580910"/>
    </source>
</evidence>
<dbReference type="Pfam" id="PF00196">
    <property type="entry name" value="GerE"/>
    <property type="match status" value="1"/>
</dbReference>
<dbReference type="CDD" id="cd06170">
    <property type="entry name" value="LuxR_C_like"/>
    <property type="match status" value="1"/>
</dbReference>
<dbReference type="Gene3D" id="1.10.10.10">
    <property type="entry name" value="Winged helix-like DNA-binding domain superfamily/Winged helix DNA-binding domain"/>
    <property type="match status" value="1"/>
</dbReference>
<dbReference type="SUPFAM" id="SSF52540">
    <property type="entry name" value="P-loop containing nucleoside triphosphate hydrolases"/>
    <property type="match status" value="1"/>
</dbReference>
<proteinExistence type="predicted"/>
<sequence>MADPLVETKLLAPRPRRALVPRPRLDDLLRRASDSPVTVVSAPAGFGKTTLVTQWLTGAGDGPVAWVALDERDRDATSFWTYVLQALDRAVPGSAAAALTLLRSGQAPVEAVLAGLVNELSVHFGEVTLVLDDYHLADGVDVASGMTFLVDHLPPQLRLVLATRADPALPLSRLRARGELVEVRAADLRFTREEVADYLNDLHGFDLASADITALESRTEGWVAALQLAALSLRDRDDPSAFIAGFAGDDRFVVDYLADEVLARQPDDVRRFLLDTSILDRLTGPLCDAVSPPSGRTSGGSGRSMLDTLERAGLFLVALDDRRGWFRYHHLFGDVLHAHLLEERPDEVRDLHRRAAGWWAEEGDTVAAVRHALAAGDADRAAGLAELAIPHLRRDRREDVIRRWADDLPADVVGRRPVLAIGLVGGLMASNDFDGVDGRLRDVERMLAGPATDLVVEDAGELARVPAAVAMYGAALTLIGGDPAGTVARAHRALELAAGDDLVTGAAAALSGLASWTTGDIEAAHRSYATSMRSLTRAGHVADVLGCPIAMADMELRLGRLRDADRTLVDALELARTGPGDTVVRGTADMLVGLSRTAWYRNDLAGSAEHLRHADELGEAASLAQNPYRWRVGMARLRAAEGDLAAALELLDEAERVYVGDYSPNVQPVHASRARVLAARGDLAAALAWASRHRVAADDDLTYLREYEHITLARILLAEHAATGSAPSLRDAATLLDRLLAAAAAGGRFGTVIELEVLRCQALRATGGPDPALAALRHAVELAEPDGWIRVFVDASPAVTDLLRTLAEKHPRSGFLRELVAAAAPAPVRTARVDLVDPLSDRELDVLRLLRSDLDGPAIARELVVSLNTVRTHTKHIYAKLGVNNRRAAISRAHQLGLLGGSAR</sequence>
<comment type="caution">
    <text evidence="2">The sequence shown here is derived from an EMBL/GenBank/DDBJ whole genome shotgun (WGS) entry which is preliminary data.</text>
</comment>
<dbReference type="Gene3D" id="1.25.40.10">
    <property type="entry name" value="Tetratricopeptide repeat domain"/>
    <property type="match status" value="1"/>
</dbReference>
<dbReference type="AlphaFoldDB" id="A0A7W3P8L1"/>
<keyword evidence="3" id="KW-1185">Reference proteome</keyword>
<dbReference type="InterPro" id="IPR041617">
    <property type="entry name" value="TPR_MalT"/>
</dbReference>
<evidence type="ECO:0000313" key="2">
    <source>
        <dbReference type="EMBL" id="MBA8802511.1"/>
    </source>
</evidence>
<dbReference type="InterPro" id="IPR036388">
    <property type="entry name" value="WH-like_DNA-bd_sf"/>
</dbReference>